<dbReference type="GeneID" id="5309890"/>
<protein>
    <submittedName>
        <fullName evidence="2">Ribosomal protein S1</fullName>
    </submittedName>
</protein>
<dbReference type="AlphaFoldDB" id="A6YE83"/>
<evidence type="ECO:0000256" key="1">
    <source>
        <dbReference type="SAM" id="MobiDB-lite"/>
    </source>
</evidence>
<name>A6YE83_CHLAT</name>
<keyword evidence="2" id="KW-0496">Mitochondrion</keyword>
<evidence type="ECO:0000313" key="2">
    <source>
        <dbReference type="EMBL" id="ABO15134.1"/>
    </source>
</evidence>
<keyword evidence="2" id="KW-0689">Ribosomal protein</keyword>
<feature type="compositionally biased region" description="Basic and acidic residues" evidence="1">
    <location>
        <begin position="26"/>
        <end position="47"/>
    </location>
</feature>
<geneLocation type="mitochondrion" evidence="2"/>
<reference evidence="2" key="1">
    <citation type="journal article" date="2007" name="BMC Genomics">
        <title>An unexpectedly large and loosely packed mitochondrial genome in the charophycean green alga Chlorokybus atmophyticus.</title>
        <authorList>
            <person name="Turmel M."/>
            <person name="Otis C."/>
            <person name="Lemieux C."/>
        </authorList>
    </citation>
    <scope>NUCLEOTIDE SEQUENCE</scope>
    <source>
        <strain evidence="2">SAG 48.80</strain>
    </source>
</reference>
<accession>A6YE83</accession>
<organism evidence="2">
    <name type="scientific">Chlorokybus atmophyticus</name>
    <name type="common">Soil alga</name>
    <dbReference type="NCBI Taxonomy" id="3144"/>
    <lineage>
        <taxon>Eukaryota</taxon>
        <taxon>Viridiplantae</taxon>
        <taxon>Streptophyta</taxon>
        <taxon>Chlorokybophyceae</taxon>
        <taxon>Chlorokybales</taxon>
        <taxon>Chlorokybaceae</taxon>
        <taxon>Chlorokybus</taxon>
    </lineage>
</organism>
<gene>
    <name evidence="2" type="primary">rps1</name>
</gene>
<feature type="region of interest" description="Disordered" evidence="1">
    <location>
        <begin position="26"/>
        <end position="48"/>
    </location>
</feature>
<dbReference type="RefSeq" id="YP_001315095.1">
    <property type="nucleotide sequence ID" value="NC_009630.1"/>
</dbReference>
<keyword evidence="2" id="KW-0687">Ribonucleoprotein</keyword>
<dbReference type="GO" id="GO:0005840">
    <property type="term" value="C:ribosome"/>
    <property type="evidence" value="ECO:0007669"/>
    <property type="project" value="UniProtKB-KW"/>
</dbReference>
<proteinExistence type="predicted"/>
<sequence>MTSTCNWGSKEVSEAKLHSKFNRVTEKSKEIRKMRQTSPHDDFKNSDTKCTVQDASRSITAFYGGASSGYLSDLTTSSGKTSLNVRVGEKGERVGSPLDSKKIFKADTSNLVKINLRKTFKGVSVRKTPALKYTDLLLYQSNYSLPIKKSKNSSPPDTWYEIDSETKIGKDSMGEPSHVMYGTVRYLKKNEVGFELGLNKSVFFLFHQLKNWQSISPFQNIPNLNYKKGLIITKANSIAHNQILLTANRENYHEVVRNHPKVKSVSPTLNGPLATTMLKENFSNTKRKGPVQHVRKPTASDRTHLVSVPIEVMRNLPSLPSIPKIGDLSCFLLKSAQQATSIPQLNTATENIILDYKQIKKEGRSLMVWAQLMRTWTMRKRVLGRILNAVNGGYSVGLAGRVAFMPKSKLYTKRCKIGQLQAFEILNINLVNQNIVVSQVKPPRKSKPHPSGSFATYWHRKKRTQKGFVATGG</sequence>
<dbReference type="EMBL" id="EF463011">
    <property type="protein sequence ID" value="ABO15134.1"/>
    <property type="molecule type" value="Genomic_DNA"/>
</dbReference>